<comment type="caution">
    <text evidence="1">The sequence shown here is derived from an EMBL/GenBank/DDBJ whole genome shotgun (WGS) entry which is preliminary data.</text>
</comment>
<dbReference type="Gene3D" id="2.40.128.20">
    <property type="match status" value="1"/>
</dbReference>
<reference evidence="1" key="1">
    <citation type="submission" date="2020-05" db="EMBL/GenBank/DDBJ databases">
        <title>Phylogenomic resolution of chytrid fungi.</title>
        <authorList>
            <person name="Stajich J.E."/>
            <person name="Amses K."/>
            <person name="Simmons R."/>
            <person name="Seto K."/>
            <person name="Myers J."/>
            <person name="Bonds A."/>
            <person name="Quandt C.A."/>
            <person name="Barry K."/>
            <person name="Liu P."/>
            <person name="Grigoriev I."/>
            <person name="Longcore J.E."/>
            <person name="James T.Y."/>
        </authorList>
    </citation>
    <scope>NUCLEOTIDE SEQUENCE</scope>
    <source>
        <strain evidence="1">PLAUS21</strain>
    </source>
</reference>
<dbReference type="EMBL" id="JADGKB010000022">
    <property type="protein sequence ID" value="KAJ3258979.1"/>
    <property type="molecule type" value="Genomic_DNA"/>
</dbReference>
<gene>
    <name evidence="1" type="ORF">HK103_003120</name>
</gene>
<evidence type="ECO:0000313" key="1">
    <source>
        <dbReference type="EMBL" id="KAJ3258979.1"/>
    </source>
</evidence>
<organism evidence="1 2">
    <name type="scientific">Boothiomyces macroporosus</name>
    <dbReference type="NCBI Taxonomy" id="261099"/>
    <lineage>
        <taxon>Eukaryota</taxon>
        <taxon>Fungi</taxon>
        <taxon>Fungi incertae sedis</taxon>
        <taxon>Chytridiomycota</taxon>
        <taxon>Chytridiomycota incertae sedis</taxon>
        <taxon>Chytridiomycetes</taxon>
        <taxon>Rhizophydiales</taxon>
        <taxon>Terramycetaceae</taxon>
        <taxon>Boothiomyces</taxon>
    </lineage>
</organism>
<proteinExistence type="predicted"/>
<dbReference type="SUPFAM" id="SSF50814">
    <property type="entry name" value="Lipocalins"/>
    <property type="match status" value="1"/>
</dbReference>
<dbReference type="AlphaFoldDB" id="A0AAD5ULY6"/>
<name>A0AAD5ULY6_9FUNG</name>
<dbReference type="InterPro" id="IPR012674">
    <property type="entry name" value="Calycin"/>
</dbReference>
<sequence>MFRALALVGIAFAAPSLPPLTQCPSYESIYDADSLEGFQQVSYQGEWYVVAHNEPTEPRFCECDRMTWIIDPTGAKFNENIRAECKAGWATIPLNLGLSGTTATNSSLQGYRTEGSPPLAGYIPNMVLYVDQDPEAQAKTGYRYTSAIVYSCQEHYLFQNVFASLQIFSRDPNPGQDKINSLIQKAVDLGVNFDPTKMKIPRQTGCNRPESTTCPAGFCPSGQKCTGGMVGVPGVPAATCA</sequence>
<keyword evidence="2" id="KW-1185">Reference proteome</keyword>
<accession>A0AAD5ULY6</accession>
<evidence type="ECO:0000313" key="2">
    <source>
        <dbReference type="Proteomes" id="UP001210925"/>
    </source>
</evidence>
<dbReference type="Proteomes" id="UP001210925">
    <property type="component" value="Unassembled WGS sequence"/>
</dbReference>
<protein>
    <submittedName>
        <fullName evidence="1">Uncharacterized protein</fullName>
    </submittedName>
</protein>